<dbReference type="PROSITE" id="PS50114">
    <property type="entry name" value="GATA_ZN_FINGER_2"/>
    <property type="match status" value="1"/>
</dbReference>
<protein>
    <recommendedName>
        <fullName evidence="3">GATA-type domain-containing protein</fullName>
    </recommendedName>
</protein>
<feature type="compositionally biased region" description="Basic and acidic residues" evidence="2">
    <location>
        <begin position="37"/>
        <end position="50"/>
    </location>
</feature>
<feature type="compositionally biased region" description="Polar residues" evidence="2">
    <location>
        <begin position="396"/>
        <end position="406"/>
    </location>
</feature>
<keyword evidence="5" id="KW-1185">Reference proteome</keyword>
<evidence type="ECO:0000256" key="1">
    <source>
        <dbReference type="PROSITE-ProRule" id="PRU00094"/>
    </source>
</evidence>
<dbReference type="GO" id="GO:0008270">
    <property type="term" value="F:zinc ion binding"/>
    <property type="evidence" value="ECO:0007669"/>
    <property type="project" value="UniProtKB-KW"/>
</dbReference>
<dbReference type="InterPro" id="IPR013088">
    <property type="entry name" value="Znf_NHR/GATA"/>
</dbReference>
<feature type="region of interest" description="Disordered" evidence="2">
    <location>
        <begin position="275"/>
        <end position="312"/>
    </location>
</feature>
<keyword evidence="1" id="KW-0862">Zinc</keyword>
<sequence>MLSNPPSPIHRAAPTTRTQSPHRLPPRSPPPIAPHLLDPELGDKPVKHESITFIDANPAKHQLPEPVPFSYSSSPHPVEHRWAPPPPPLHLSFTPAVFAVPYEFNMPHRVEDRSSRRSDDRAFESSQPTLDHSPVPSVTSLAHSSVSTPSPPLSAPPGQYYQHPSYTYNPPPPPPGRYADGTVPHPSHHGSHPYVPSNGPATTRAIKPAYVPTQEYPGTANYVIHTDDASTKLSDRVRRKCFNCRTTDTSTWRRSSLTPGKVLCNKCGLFERTHSRPRPEQFPHKRGPIVTTSFKSTRDPPPSHGRVSSLPQASQVIQSHAPPVVPPHQYDHPSIAPLVNRQDSQSSHMSHAGRVNSIHGGHSPGGTPPELRNILNGPPDHQQVNGQALENGHGVRTSSTRTTPHQSPKVEQRTPPQI</sequence>
<dbReference type="Pfam" id="PF00320">
    <property type="entry name" value="GATA"/>
    <property type="match status" value="1"/>
</dbReference>
<dbReference type="GO" id="GO:0006355">
    <property type="term" value="P:regulation of DNA-templated transcription"/>
    <property type="evidence" value="ECO:0007669"/>
    <property type="project" value="InterPro"/>
</dbReference>
<dbReference type="Proteomes" id="UP001385951">
    <property type="component" value="Unassembled WGS sequence"/>
</dbReference>
<dbReference type="EMBL" id="JASBNA010000031">
    <property type="protein sequence ID" value="KAK7683288.1"/>
    <property type="molecule type" value="Genomic_DNA"/>
</dbReference>
<dbReference type="GO" id="GO:0043565">
    <property type="term" value="F:sequence-specific DNA binding"/>
    <property type="evidence" value="ECO:0007669"/>
    <property type="project" value="InterPro"/>
</dbReference>
<accession>A0AAW0FNM5</accession>
<evidence type="ECO:0000313" key="5">
    <source>
        <dbReference type="Proteomes" id="UP001385951"/>
    </source>
</evidence>
<feature type="region of interest" description="Disordered" evidence="2">
    <location>
        <begin position="110"/>
        <end position="203"/>
    </location>
</feature>
<dbReference type="InterPro" id="IPR000679">
    <property type="entry name" value="Znf_GATA"/>
</dbReference>
<feature type="region of interest" description="Disordered" evidence="2">
    <location>
        <begin position="1"/>
        <end position="80"/>
    </location>
</feature>
<keyword evidence="1" id="KW-0479">Metal-binding</keyword>
<reference evidence="4 5" key="1">
    <citation type="submission" date="2022-09" db="EMBL/GenBank/DDBJ databases">
        <authorList>
            <person name="Palmer J.M."/>
        </authorList>
    </citation>
    <scope>NUCLEOTIDE SEQUENCE [LARGE SCALE GENOMIC DNA]</scope>
    <source>
        <strain evidence="4 5">DSM 7382</strain>
    </source>
</reference>
<keyword evidence="1" id="KW-0863">Zinc-finger</keyword>
<dbReference type="AlphaFoldDB" id="A0AAW0FNM5"/>
<dbReference type="SUPFAM" id="SSF57716">
    <property type="entry name" value="Glucocorticoid receptor-like (DNA-binding domain)"/>
    <property type="match status" value="1"/>
</dbReference>
<feature type="region of interest" description="Disordered" evidence="2">
    <location>
        <begin position="341"/>
        <end position="418"/>
    </location>
</feature>
<dbReference type="SMART" id="SM00401">
    <property type="entry name" value="ZnF_GATA"/>
    <property type="match status" value="1"/>
</dbReference>
<comment type="caution">
    <text evidence="4">The sequence shown here is derived from an EMBL/GenBank/DDBJ whole genome shotgun (WGS) entry which is preliminary data.</text>
</comment>
<name>A0AAW0FNM5_9APHY</name>
<feature type="domain" description="GATA-type" evidence="3">
    <location>
        <begin position="235"/>
        <end position="293"/>
    </location>
</feature>
<dbReference type="CDD" id="cd00202">
    <property type="entry name" value="ZnF_GATA"/>
    <property type="match status" value="1"/>
</dbReference>
<dbReference type="Gene3D" id="3.30.50.10">
    <property type="entry name" value="Erythroid Transcription Factor GATA-1, subunit A"/>
    <property type="match status" value="1"/>
</dbReference>
<evidence type="ECO:0000313" key="4">
    <source>
        <dbReference type="EMBL" id="KAK7683288.1"/>
    </source>
</evidence>
<proteinExistence type="predicted"/>
<feature type="compositionally biased region" description="Polar residues" evidence="2">
    <location>
        <begin position="124"/>
        <end position="148"/>
    </location>
</feature>
<gene>
    <name evidence="4" type="ORF">QCA50_013550</name>
</gene>
<evidence type="ECO:0000256" key="2">
    <source>
        <dbReference type="SAM" id="MobiDB-lite"/>
    </source>
</evidence>
<evidence type="ECO:0000259" key="3">
    <source>
        <dbReference type="PROSITE" id="PS50114"/>
    </source>
</evidence>
<feature type="compositionally biased region" description="Basic and acidic residues" evidence="2">
    <location>
        <begin position="110"/>
        <end position="123"/>
    </location>
</feature>
<organism evidence="4 5">
    <name type="scientific">Cerrena zonata</name>
    <dbReference type="NCBI Taxonomy" id="2478898"/>
    <lineage>
        <taxon>Eukaryota</taxon>
        <taxon>Fungi</taxon>
        <taxon>Dikarya</taxon>
        <taxon>Basidiomycota</taxon>
        <taxon>Agaricomycotina</taxon>
        <taxon>Agaricomycetes</taxon>
        <taxon>Polyporales</taxon>
        <taxon>Cerrenaceae</taxon>
        <taxon>Cerrena</taxon>
    </lineage>
</organism>